<dbReference type="STRING" id="985895.E5R4R8"/>
<evidence type="ECO:0000313" key="2">
    <source>
        <dbReference type="EMBL" id="CBX92191.1"/>
    </source>
</evidence>
<evidence type="ECO:0000256" key="1">
    <source>
        <dbReference type="SAM" id="MobiDB-lite"/>
    </source>
</evidence>
<sequence>MPFDIAIVSRVDRVTLLSHWASPRCFSFLRENECQSLRSFQFWDILMASIYFQRTLFQEQNSVDEELYDSKVAFIFEQEETGSVIEMRCWSDFVLEEYRENRSSSHPTTTTHLADHSPSRGDTERMADESLILFSPTQQSSDATEQSTAESTMMHVSGGLSELSIVDLDLLKITGYIQLTRDKFDLLLQELRVAPQFKNFTVDLCSKSGDTEIGPAQLRGCIRLDADLSKPGGYEYVGAYPRPEDCFNEYAKGTAVKERNPFELHVIFIDVAIASWRPYLIHLEELWIEFSDKASLTTMESKQPLRNHYRVQAQDYTDLKELEDHVTNGTKALLIKQPLHLI</sequence>
<keyword evidence="3" id="KW-1185">Reference proteome</keyword>
<name>E5R4R8_LEPMJ</name>
<protein>
    <submittedName>
        <fullName evidence="2">Predicted protein</fullName>
    </submittedName>
</protein>
<evidence type="ECO:0000313" key="3">
    <source>
        <dbReference type="Proteomes" id="UP000002668"/>
    </source>
</evidence>
<dbReference type="Proteomes" id="UP000002668">
    <property type="component" value="Genome"/>
</dbReference>
<feature type="compositionally biased region" description="Basic and acidic residues" evidence="1">
    <location>
        <begin position="113"/>
        <end position="123"/>
    </location>
</feature>
<dbReference type="VEuPathDB" id="FungiDB:LEMA_P048970.1"/>
<dbReference type="HOGENOM" id="CLU_811506_0_0_1"/>
<gene>
    <name evidence="2" type="ORF">LEMA_P048970.1</name>
</gene>
<proteinExistence type="predicted"/>
<dbReference type="EMBL" id="FP929083">
    <property type="protein sequence ID" value="CBX92191.1"/>
    <property type="molecule type" value="Genomic_DNA"/>
</dbReference>
<organism evidence="3">
    <name type="scientific">Leptosphaeria maculans (strain JN3 / isolate v23.1.3 / race Av1-4-5-6-7-8)</name>
    <name type="common">Blackleg fungus</name>
    <name type="synonym">Phoma lingam</name>
    <dbReference type="NCBI Taxonomy" id="985895"/>
    <lineage>
        <taxon>Eukaryota</taxon>
        <taxon>Fungi</taxon>
        <taxon>Dikarya</taxon>
        <taxon>Ascomycota</taxon>
        <taxon>Pezizomycotina</taxon>
        <taxon>Dothideomycetes</taxon>
        <taxon>Pleosporomycetidae</taxon>
        <taxon>Pleosporales</taxon>
        <taxon>Pleosporineae</taxon>
        <taxon>Leptosphaeriaceae</taxon>
        <taxon>Plenodomus</taxon>
        <taxon>Plenodomus lingam/Leptosphaeria maculans species complex</taxon>
    </lineage>
</organism>
<reference evidence="3" key="1">
    <citation type="journal article" date="2011" name="Nat. Commun.">
        <title>Effector diversification within compartments of the Leptosphaeria maculans genome affected by Repeat-Induced Point mutations.</title>
        <authorList>
            <person name="Rouxel T."/>
            <person name="Grandaubert J."/>
            <person name="Hane J.K."/>
            <person name="Hoede C."/>
            <person name="van de Wouw A.P."/>
            <person name="Couloux A."/>
            <person name="Dominguez V."/>
            <person name="Anthouard V."/>
            <person name="Bally P."/>
            <person name="Bourras S."/>
            <person name="Cozijnsen A.J."/>
            <person name="Ciuffetti L.M."/>
            <person name="Degrave A."/>
            <person name="Dilmaghani A."/>
            <person name="Duret L."/>
            <person name="Fudal I."/>
            <person name="Goodwin S.B."/>
            <person name="Gout L."/>
            <person name="Glaser N."/>
            <person name="Linglin J."/>
            <person name="Kema G.H.J."/>
            <person name="Lapalu N."/>
            <person name="Lawrence C.B."/>
            <person name="May K."/>
            <person name="Meyer M."/>
            <person name="Ollivier B."/>
            <person name="Poulain J."/>
            <person name="Schoch C.L."/>
            <person name="Simon A."/>
            <person name="Spatafora J.W."/>
            <person name="Stachowiak A."/>
            <person name="Turgeon B.G."/>
            <person name="Tyler B.M."/>
            <person name="Vincent D."/>
            <person name="Weissenbach J."/>
            <person name="Amselem J."/>
            <person name="Quesneville H."/>
            <person name="Oliver R.P."/>
            <person name="Wincker P."/>
            <person name="Balesdent M.-H."/>
            <person name="Howlett B.J."/>
        </authorList>
    </citation>
    <scope>NUCLEOTIDE SEQUENCE [LARGE SCALE GENOMIC DNA]</scope>
    <source>
        <strain evidence="3">JN3 / isolate v23.1.3 / race Av1-4-5-6-7-8</strain>
    </source>
</reference>
<dbReference type="InParanoid" id="E5R4R8"/>
<accession>E5R4R8</accession>
<dbReference type="AlphaFoldDB" id="E5R4R8"/>
<feature type="region of interest" description="Disordered" evidence="1">
    <location>
        <begin position="101"/>
        <end position="123"/>
    </location>
</feature>
<dbReference type="GeneID" id="13284102"/>
<dbReference type="OrthoDB" id="5396681at2759"/>